<accession>A0A291W3C0</accession>
<name>A0A291W3C0_9ACTN</name>
<keyword evidence="1" id="KW-0614">Plasmid</keyword>
<protein>
    <recommendedName>
        <fullName evidence="3">Resolvase/invertase-type recombinase catalytic domain-containing protein</fullName>
    </recommendedName>
</protein>
<reference evidence="1 2" key="1">
    <citation type="submission" date="2017-10" db="EMBL/GenBank/DDBJ databases">
        <title>Streptomyces alboflavus Genome sequencing and assembly.</title>
        <authorList>
            <person name="Wang Y."/>
            <person name="Du B."/>
            <person name="Ding Y."/>
            <person name="Liu H."/>
            <person name="Hou Q."/>
            <person name="Liu K."/>
            <person name="Wang C."/>
            <person name="Yao L."/>
        </authorList>
    </citation>
    <scope>NUCLEOTIDE SEQUENCE [LARGE SCALE GENOMIC DNA]</scope>
    <source>
        <strain evidence="1 2">MDJK44</strain>
        <plasmid evidence="2">Plasmid pmdjk44.1</plasmid>
    </source>
</reference>
<evidence type="ECO:0000313" key="2">
    <source>
        <dbReference type="Proteomes" id="UP000195880"/>
    </source>
</evidence>
<evidence type="ECO:0000313" key="1">
    <source>
        <dbReference type="EMBL" id="ATM24625.1"/>
    </source>
</evidence>
<dbReference type="RefSeq" id="WP_100112454.1">
    <property type="nucleotide sequence ID" value="NZ_CP023976.1"/>
</dbReference>
<dbReference type="Proteomes" id="UP000195880">
    <property type="component" value="Plasmid pMDJK44.1"/>
</dbReference>
<geneLocation type="plasmid" evidence="2">
    <name>pmdjk44.1</name>
</geneLocation>
<dbReference type="AlphaFoldDB" id="A0A291W3C0"/>
<evidence type="ECO:0008006" key="3">
    <source>
        <dbReference type="Google" id="ProtNLM"/>
    </source>
</evidence>
<gene>
    <name evidence="1" type="ORF">SMD44_p10126</name>
</gene>
<organism evidence="1 2">
    <name type="scientific">Streptomyces alboflavus</name>
    <dbReference type="NCBI Taxonomy" id="67267"/>
    <lineage>
        <taxon>Bacteria</taxon>
        <taxon>Bacillati</taxon>
        <taxon>Actinomycetota</taxon>
        <taxon>Actinomycetes</taxon>
        <taxon>Kitasatosporales</taxon>
        <taxon>Streptomycetaceae</taxon>
        <taxon>Streptomyces</taxon>
    </lineage>
</organism>
<sequence length="165" mass="18204">MNQTLTHSALLPPPVYRAVPWAASRTAVSRGDTGTSERRRWLRQLRETHLRQRTGALTSCPTVLVYVLVRSSEDPGGRLAVARAHALSQGLNVAHSHVDDLWRTDPDQRPILAHALAAIRRREADGLVCVSRTDISSSDELYEHTLHLLHGAAAFLSLKHAETGL</sequence>
<dbReference type="KEGG" id="salf:SMD44_p10126"/>
<dbReference type="EMBL" id="CP023976">
    <property type="protein sequence ID" value="ATM24625.1"/>
    <property type="molecule type" value="Genomic_DNA"/>
</dbReference>
<keyword evidence="2" id="KW-1185">Reference proteome</keyword>
<proteinExistence type="predicted"/>